<evidence type="ECO:0000256" key="1">
    <source>
        <dbReference type="ARBA" id="ARBA00005949"/>
    </source>
</evidence>
<dbReference type="InterPro" id="IPR036770">
    <property type="entry name" value="Ankyrin_rpt-contain_sf"/>
</dbReference>
<reference evidence="5 6" key="1">
    <citation type="journal article" date="2024" name="Proc. Natl. Acad. Sci. U.S.A.">
        <title>The genetic regulatory architecture and epigenomic basis for age-related changes in rattlesnake venom.</title>
        <authorList>
            <person name="Hogan M.P."/>
            <person name="Holding M.L."/>
            <person name="Nystrom G.S."/>
            <person name="Colston T.J."/>
            <person name="Bartlett D.A."/>
            <person name="Mason A.J."/>
            <person name="Ellsworth S.A."/>
            <person name="Rautsaw R.M."/>
            <person name="Lawrence K.C."/>
            <person name="Strickland J.L."/>
            <person name="He B."/>
            <person name="Fraser P."/>
            <person name="Margres M.J."/>
            <person name="Gilbert D.M."/>
            <person name="Gibbs H.L."/>
            <person name="Parkinson C.L."/>
            <person name="Rokyta D.R."/>
        </authorList>
    </citation>
    <scope>NUCLEOTIDE SEQUENCE [LARGE SCALE GENOMIC DNA]</scope>
    <source>
        <strain evidence="5">DRR0105</strain>
    </source>
</reference>
<dbReference type="Proteomes" id="UP001474421">
    <property type="component" value="Unassembled WGS sequence"/>
</dbReference>
<proteinExistence type="inferred from homology"/>
<evidence type="ECO:0000256" key="2">
    <source>
        <dbReference type="ARBA" id="ARBA00022737"/>
    </source>
</evidence>
<dbReference type="PROSITE" id="PS50297">
    <property type="entry name" value="ANK_REP_REGION"/>
    <property type="match status" value="1"/>
</dbReference>
<gene>
    <name evidence="5" type="ORF">NXF25_013278</name>
</gene>
<dbReference type="GO" id="GO:0045732">
    <property type="term" value="P:positive regulation of protein catabolic process"/>
    <property type="evidence" value="ECO:0007669"/>
    <property type="project" value="TreeGrafter"/>
</dbReference>
<feature type="repeat" description="ANK" evidence="4">
    <location>
        <begin position="56"/>
        <end position="88"/>
    </location>
</feature>
<dbReference type="PANTHER" id="PTHR24136">
    <property type="entry name" value="SOWAH (DROSOPHILA) HOMOLOG"/>
    <property type="match status" value="1"/>
</dbReference>
<evidence type="ECO:0000256" key="4">
    <source>
        <dbReference type="PROSITE-ProRule" id="PRU00023"/>
    </source>
</evidence>
<dbReference type="AlphaFoldDB" id="A0AAW1BDI3"/>
<dbReference type="Gene3D" id="1.25.40.20">
    <property type="entry name" value="Ankyrin repeat-containing domain"/>
    <property type="match status" value="1"/>
</dbReference>
<keyword evidence="2" id="KW-0677">Repeat</keyword>
<dbReference type="PROSITE" id="PS50088">
    <property type="entry name" value="ANK_REPEAT"/>
    <property type="match status" value="1"/>
</dbReference>
<dbReference type="InterPro" id="IPR051573">
    <property type="entry name" value="Ankyrin-SOCS_box_domain"/>
</dbReference>
<organism evidence="5 6">
    <name type="scientific">Crotalus adamanteus</name>
    <name type="common">Eastern diamondback rattlesnake</name>
    <dbReference type="NCBI Taxonomy" id="8729"/>
    <lineage>
        <taxon>Eukaryota</taxon>
        <taxon>Metazoa</taxon>
        <taxon>Chordata</taxon>
        <taxon>Craniata</taxon>
        <taxon>Vertebrata</taxon>
        <taxon>Euteleostomi</taxon>
        <taxon>Lepidosauria</taxon>
        <taxon>Squamata</taxon>
        <taxon>Bifurcata</taxon>
        <taxon>Unidentata</taxon>
        <taxon>Episquamata</taxon>
        <taxon>Toxicofera</taxon>
        <taxon>Serpentes</taxon>
        <taxon>Colubroidea</taxon>
        <taxon>Viperidae</taxon>
        <taxon>Crotalinae</taxon>
        <taxon>Crotalus</taxon>
    </lineage>
</organism>
<accession>A0AAW1BDI3</accession>
<dbReference type="EMBL" id="JAOTOJ010000006">
    <property type="protein sequence ID" value="KAK9400259.1"/>
    <property type="molecule type" value="Genomic_DNA"/>
</dbReference>
<name>A0AAW1BDI3_CROAD</name>
<dbReference type="GO" id="GO:0016567">
    <property type="term" value="P:protein ubiquitination"/>
    <property type="evidence" value="ECO:0007669"/>
    <property type="project" value="TreeGrafter"/>
</dbReference>
<evidence type="ECO:0000313" key="5">
    <source>
        <dbReference type="EMBL" id="KAK9400259.1"/>
    </source>
</evidence>
<keyword evidence="6" id="KW-1185">Reference proteome</keyword>
<comment type="caution">
    <text evidence="5">The sequence shown here is derived from an EMBL/GenBank/DDBJ whole genome shotgun (WGS) entry which is preliminary data.</text>
</comment>
<sequence>MCSPCLRTHGAGGSLLGEIGDWAACEPGKSPAGLAGSAPGNLHTRLRFPRRSAFWAERTPVHEAAQSGEIHQLQELIRNSASVNLVTYDSITPLQEASLHAQTRCVEILLATGAQELPCGSLSFVVSASVKLSAEQRWKRSPTSTSLRN</sequence>
<dbReference type="SUPFAM" id="SSF48403">
    <property type="entry name" value="Ankyrin repeat"/>
    <property type="match status" value="1"/>
</dbReference>
<protein>
    <submittedName>
        <fullName evidence="5">60 kDa lysophospholipase-like</fullName>
    </submittedName>
</protein>
<keyword evidence="3 4" id="KW-0040">ANK repeat</keyword>
<dbReference type="SMART" id="SM00248">
    <property type="entry name" value="ANK"/>
    <property type="match status" value="2"/>
</dbReference>
<comment type="similarity">
    <text evidence="1">Belongs to the ankyrin SOCS box (ASB) family.</text>
</comment>
<evidence type="ECO:0000256" key="3">
    <source>
        <dbReference type="ARBA" id="ARBA00023043"/>
    </source>
</evidence>
<dbReference type="InterPro" id="IPR002110">
    <property type="entry name" value="Ankyrin_rpt"/>
</dbReference>
<evidence type="ECO:0000313" key="6">
    <source>
        <dbReference type="Proteomes" id="UP001474421"/>
    </source>
</evidence>
<dbReference type="Pfam" id="PF13637">
    <property type="entry name" value="Ank_4"/>
    <property type="match status" value="1"/>
</dbReference>
<dbReference type="PANTHER" id="PTHR24136:SF53">
    <property type="entry name" value="ANKYRIN REPEAT AND SOCS BOX CONTAINING 13"/>
    <property type="match status" value="1"/>
</dbReference>